<organism evidence="4 6">
    <name type="scientific">Rotaria magnacalcarata</name>
    <dbReference type="NCBI Taxonomy" id="392030"/>
    <lineage>
        <taxon>Eukaryota</taxon>
        <taxon>Metazoa</taxon>
        <taxon>Spiralia</taxon>
        <taxon>Gnathifera</taxon>
        <taxon>Rotifera</taxon>
        <taxon>Eurotatoria</taxon>
        <taxon>Bdelloidea</taxon>
        <taxon>Philodinida</taxon>
        <taxon>Philodinidae</taxon>
        <taxon>Rotaria</taxon>
    </lineage>
</organism>
<dbReference type="PANTHER" id="PTHR23028">
    <property type="entry name" value="ACETYLTRANSFERASE"/>
    <property type="match status" value="1"/>
</dbReference>
<dbReference type="PANTHER" id="PTHR23028:SF53">
    <property type="entry name" value="ACYL_TRANSF_3 DOMAIN-CONTAINING PROTEIN"/>
    <property type="match status" value="1"/>
</dbReference>
<reference evidence="4" key="1">
    <citation type="submission" date="2021-02" db="EMBL/GenBank/DDBJ databases">
        <authorList>
            <person name="Nowell W R."/>
        </authorList>
    </citation>
    <scope>NUCLEOTIDE SEQUENCE</scope>
</reference>
<dbReference type="EMBL" id="CAJOBH010006649">
    <property type="protein sequence ID" value="CAF4062400.1"/>
    <property type="molecule type" value="Genomic_DNA"/>
</dbReference>
<dbReference type="InterPro" id="IPR050879">
    <property type="entry name" value="Acyltransferase_3"/>
</dbReference>
<evidence type="ECO:0000256" key="1">
    <source>
        <dbReference type="SAM" id="Phobius"/>
    </source>
</evidence>
<feature type="transmembrane region" description="Helical" evidence="1">
    <location>
        <begin position="101"/>
        <end position="119"/>
    </location>
</feature>
<feature type="transmembrane region" description="Helical" evidence="1">
    <location>
        <begin position="264"/>
        <end position="282"/>
    </location>
</feature>
<gene>
    <name evidence="5" type="ORF">BYL167_LOCUS17042</name>
    <name evidence="4" type="ORF">CJN711_LOCUS23492</name>
</gene>
<evidence type="ECO:0008006" key="7">
    <source>
        <dbReference type="Google" id="ProtNLM"/>
    </source>
</evidence>
<dbReference type="Pfam" id="PF01757">
    <property type="entry name" value="Acyl_transf_3"/>
    <property type="match status" value="1"/>
</dbReference>
<feature type="transmembrane region" description="Helical" evidence="1">
    <location>
        <begin position="139"/>
        <end position="157"/>
    </location>
</feature>
<evidence type="ECO:0000313" key="4">
    <source>
        <dbReference type="EMBL" id="CAF1429533.1"/>
    </source>
</evidence>
<dbReference type="Proteomes" id="UP000681967">
    <property type="component" value="Unassembled WGS sequence"/>
</dbReference>
<feature type="domain" description="Acyltransferase 3" evidence="2">
    <location>
        <begin position="6"/>
        <end position="349"/>
    </location>
</feature>
<keyword evidence="1" id="KW-0812">Transmembrane</keyword>
<dbReference type="InterPro" id="IPR002656">
    <property type="entry name" value="Acyl_transf_3_dom"/>
</dbReference>
<accession>A0A815MZ14</accession>
<dbReference type="Pfam" id="PF19040">
    <property type="entry name" value="SGNH"/>
    <property type="match status" value="1"/>
</dbReference>
<feature type="transmembrane region" description="Helical" evidence="1">
    <location>
        <begin position="74"/>
        <end position="94"/>
    </location>
</feature>
<feature type="transmembrane region" description="Helical" evidence="1">
    <location>
        <begin position="202"/>
        <end position="224"/>
    </location>
</feature>
<evidence type="ECO:0000259" key="2">
    <source>
        <dbReference type="Pfam" id="PF01757"/>
    </source>
</evidence>
<feature type="transmembrane region" description="Helical" evidence="1">
    <location>
        <begin position="240"/>
        <end position="258"/>
    </location>
</feature>
<proteinExistence type="predicted"/>
<dbReference type="Proteomes" id="UP000663855">
    <property type="component" value="Unassembled WGS sequence"/>
</dbReference>
<feature type="domain" description="SGNH" evidence="3">
    <location>
        <begin position="431"/>
        <end position="638"/>
    </location>
</feature>
<sequence length="647" mass="74676">MLLYREEIDGLRALAIVPVILYHAGFTTFCAGGYAGVDIFFVISGYLITSLIETENNHGTFSLVCFYERRCRRILPALFTILFVTSVFAYYWMLPEQLKEFGQSLISVISISSNIFFWFKDDGYFSQLTELNPLVHTWSLAVEEQFYLIFPLLYYCFSNKRNFLITLLVCFTVLSFFLAQWGGNLQSIPHGRFQIFSQHTYASFYLPAGRVWELLIGAFAAFYLRDNDSVEKPIYKHRQFLAYLGLILIIVAVVYLDHRYIPPFPNFYTLLPICGAALIILFGDKNTLIGRLLSTRLLRWPGLISYSAYLWHQPLLAFVRLRSQESPTFSTILIVISAIPLLSAISYFLIEQPFRNKQRFSQRIIFCAAGVVTIFTLMLAIFLIRTADNRSMIMNNAGDSYLPDLGKYGNWKYVVRAFDDRANSKNTFSNATIKSKRRIVLIGDSFAQDFYNMIIEGKHLLKYEICVFYVSARCQIYIGPEDRLSLIEARHRPTCTNTYDIKYALPLVRQANIIILAGYWQEWSAQRLPSTLKLLNLTEQQQMFVIGPKNFGKVNPALYVNKSIEYRLKQYQNSPTEVVKINQLLEKTIDKSIFVNIQKMVCKGRNETCSLFTRDGKLISHDGLHLTKYGARHIGNIIFKNKPLNRL</sequence>
<evidence type="ECO:0000313" key="5">
    <source>
        <dbReference type="EMBL" id="CAF4062400.1"/>
    </source>
</evidence>
<dbReference type="GO" id="GO:0016747">
    <property type="term" value="F:acyltransferase activity, transferring groups other than amino-acyl groups"/>
    <property type="evidence" value="ECO:0007669"/>
    <property type="project" value="InterPro"/>
</dbReference>
<dbReference type="AlphaFoldDB" id="A0A815MZ14"/>
<feature type="transmembrane region" description="Helical" evidence="1">
    <location>
        <begin position="20"/>
        <end position="48"/>
    </location>
</feature>
<name>A0A815MZ14_9BILA</name>
<comment type="caution">
    <text evidence="4">The sequence shown here is derived from an EMBL/GenBank/DDBJ whole genome shotgun (WGS) entry which is preliminary data.</text>
</comment>
<dbReference type="EMBL" id="CAJNOV010010915">
    <property type="protein sequence ID" value="CAF1429533.1"/>
    <property type="molecule type" value="Genomic_DNA"/>
</dbReference>
<evidence type="ECO:0000313" key="6">
    <source>
        <dbReference type="Proteomes" id="UP000663855"/>
    </source>
</evidence>
<dbReference type="GO" id="GO:0016020">
    <property type="term" value="C:membrane"/>
    <property type="evidence" value="ECO:0007669"/>
    <property type="project" value="TreeGrafter"/>
</dbReference>
<feature type="transmembrane region" description="Helical" evidence="1">
    <location>
        <begin position="329"/>
        <end position="350"/>
    </location>
</feature>
<keyword evidence="1" id="KW-1133">Transmembrane helix</keyword>
<feature type="transmembrane region" description="Helical" evidence="1">
    <location>
        <begin position="164"/>
        <end position="182"/>
    </location>
</feature>
<dbReference type="InterPro" id="IPR043968">
    <property type="entry name" value="SGNH"/>
</dbReference>
<feature type="transmembrane region" description="Helical" evidence="1">
    <location>
        <begin position="362"/>
        <end position="384"/>
    </location>
</feature>
<keyword evidence="1" id="KW-0472">Membrane</keyword>
<evidence type="ECO:0000259" key="3">
    <source>
        <dbReference type="Pfam" id="PF19040"/>
    </source>
</evidence>
<dbReference type="GO" id="GO:0000271">
    <property type="term" value="P:polysaccharide biosynthetic process"/>
    <property type="evidence" value="ECO:0007669"/>
    <property type="project" value="TreeGrafter"/>
</dbReference>
<protein>
    <recommendedName>
        <fullName evidence="7">Acyltransferase</fullName>
    </recommendedName>
</protein>
<feature type="transmembrane region" description="Helical" evidence="1">
    <location>
        <begin position="303"/>
        <end position="323"/>
    </location>
</feature>